<dbReference type="Proteomes" id="UP000017429">
    <property type="component" value="Chromosome"/>
</dbReference>
<dbReference type="KEGG" id="msch:N508_000425"/>
<name>V2QAZ2_9BACT</name>
<reference evidence="1" key="3">
    <citation type="submission" date="2022-06" db="EMBL/GenBank/DDBJ databases">
        <title>Resources to Facilitate Use of the Altered Schaedler Flora (ASF) Mouse Model to Study Microbiome Function.</title>
        <authorList>
            <person name="Proctor A."/>
            <person name="Parvinroo S."/>
            <person name="Richie T."/>
            <person name="Jia X."/>
            <person name="Lee S.T.M."/>
            <person name="Karp P.D."/>
            <person name="Paley S."/>
            <person name="Kostic A.D."/>
            <person name="Pierre J.F."/>
            <person name="Wannemuehler M.J."/>
            <person name="Phillips G.J."/>
        </authorList>
    </citation>
    <scope>NUCLEOTIDE SEQUENCE</scope>
    <source>
        <strain evidence="1">ASF457</strain>
    </source>
</reference>
<reference evidence="1" key="2">
    <citation type="submission" date="2022-05" db="EMBL/GenBank/DDBJ databases">
        <authorList>
            <person name="Proctor A.L."/>
            <person name="Phillips G.J."/>
            <person name="Wannemuehler M.J."/>
        </authorList>
    </citation>
    <scope>NUCLEOTIDE SEQUENCE</scope>
    <source>
        <strain evidence="1">ASF457</strain>
    </source>
</reference>
<dbReference type="RefSeq" id="WP_023276434.1">
    <property type="nucleotide sequence ID" value="NZ_CP097562.1"/>
</dbReference>
<accession>V2QAZ2</accession>
<reference evidence="1" key="1">
    <citation type="journal article" date="2014" name="Genome Announc.">
        <title>Draft genome sequences of the altered schaedler flora, a defined bacterial community from gnotobiotic mice.</title>
        <authorList>
            <person name="Wannemuehler M.J."/>
            <person name="Overstreet A.M."/>
            <person name="Ward D.V."/>
            <person name="Phillips G.J."/>
        </authorList>
    </citation>
    <scope>NUCLEOTIDE SEQUENCE</scope>
    <source>
        <strain evidence="1">ASF457</strain>
    </source>
</reference>
<dbReference type="EMBL" id="CP097562">
    <property type="protein sequence ID" value="USF23367.1"/>
    <property type="molecule type" value="Genomic_DNA"/>
</dbReference>
<keyword evidence="2" id="KW-1185">Reference proteome</keyword>
<evidence type="ECO:0000313" key="2">
    <source>
        <dbReference type="Proteomes" id="UP000017429"/>
    </source>
</evidence>
<protein>
    <submittedName>
        <fullName evidence="1">Uncharacterized protein</fullName>
    </submittedName>
</protein>
<gene>
    <name evidence="1" type="ORF">N508_000425</name>
</gene>
<dbReference type="AlphaFoldDB" id="V2QAZ2"/>
<proteinExistence type="predicted"/>
<evidence type="ECO:0000313" key="1">
    <source>
        <dbReference type="EMBL" id="USF23367.1"/>
    </source>
</evidence>
<organism evidence="1 2">
    <name type="scientific">Mucispirillum schaedleri ASF457</name>
    <dbReference type="NCBI Taxonomy" id="1379858"/>
    <lineage>
        <taxon>Bacteria</taxon>
        <taxon>Pseudomonadati</taxon>
        <taxon>Deferribacterota</taxon>
        <taxon>Deferribacteres</taxon>
        <taxon>Deferribacterales</taxon>
        <taxon>Mucispirillaceae</taxon>
        <taxon>Mucispirillum</taxon>
    </lineage>
</organism>
<sequence length="50" mass="6022">MKDVKNQRMKWNLNTYTGIIELSQLLPAQTEEYIEKYKYIQCYYGITGKL</sequence>